<proteinExistence type="predicted"/>
<evidence type="ECO:0000313" key="2">
    <source>
        <dbReference type="Proteomes" id="UP000287853"/>
    </source>
</evidence>
<comment type="caution">
    <text evidence="1">The sequence shown here is derived from an EMBL/GenBank/DDBJ whole genome shotgun (WGS) entry which is preliminary data.</text>
</comment>
<dbReference type="AlphaFoldDB" id="A0A3S3SIH7"/>
<accession>A0A3S3SIH7</accession>
<name>A0A3S3SIH7_9BACT</name>
<dbReference type="Proteomes" id="UP000287853">
    <property type="component" value="Unassembled WGS sequence"/>
</dbReference>
<organism evidence="1 2">
    <name type="scientific">Candidatus Electrothrix aarhusensis</name>
    <dbReference type="NCBI Taxonomy" id="1859131"/>
    <lineage>
        <taxon>Bacteria</taxon>
        <taxon>Pseudomonadati</taxon>
        <taxon>Thermodesulfobacteriota</taxon>
        <taxon>Desulfobulbia</taxon>
        <taxon>Desulfobulbales</taxon>
        <taxon>Desulfobulbaceae</taxon>
        <taxon>Candidatus Electrothrix</taxon>
    </lineage>
</organism>
<dbReference type="EMBL" id="MTKO01000120">
    <property type="protein sequence ID" value="RWX43486.1"/>
    <property type="molecule type" value="Genomic_DNA"/>
</dbReference>
<sequence length="109" mass="12011">MTTETKNAATLTSSATDLAKHNYLIFVILSTERFIICKIGGEKLLSYGLKSFFHGGGVGGSSVWADGPLSHNKHLLCDVVYFLDRFAKIKGKAVTQNHLQTHFIRIKGE</sequence>
<keyword evidence="2" id="KW-1185">Reference proteome</keyword>
<protein>
    <submittedName>
        <fullName evidence="1">Uncharacterized protein</fullName>
    </submittedName>
</protein>
<evidence type="ECO:0000313" key="1">
    <source>
        <dbReference type="EMBL" id="RWX43486.1"/>
    </source>
</evidence>
<reference evidence="1 2" key="1">
    <citation type="submission" date="2017-01" db="EMBL/GenBank/DDBJ databases">
        <title>The cable genome- insights into the physiology and evolution of filamentous bacteria capable of sulfide oxidation via long distance electron transfer.</title>
        <authorList>
            <person name="Schreiber L."/>
            <person name="Bjerg J.T."/>
            <person name="Boggild A."/>
            <person name="Van De Vossenberg J."/>
            <person name="Meysman F."/>
            <person name="Nielsen L.P."/>
            <person name="Schramm A."/>
            <person name="Kjeldsen K.U."/>
        </authorList>
    </citation>
    <scope>NUCLEOTIDE SEQUENCE [LARGE SCALE GENOMIC DNA]</scope>
    <source>
        <strain evidence="1">MCF</strain>
    </source>
</reference>
<gene>
    <name evidence="1" type="ORF">H206_01615</name>
</gene>